<dbReference type="SUPFAM" id="SSF57850">
    <property type="entry name" value="RING/U-box"/>
    <property type="match status" value="1"/>
</dbReference>
<sequence>MDALAVVLLRRTARVSVVGSGAAPADGAAWVASLEADLADRGWLLRQDLRVGATRLPPAVRIRWADWLLATVDELVGADRPLLPLYRSFPNTPQDVEAVYVRRLLTHLFAVPDAPCVLCGRDNVGAPLDPCGHLVCPACFPPDQVTGCPVCGRRVSADNTYLTIVEPSSPVRSRPRRAGTPTEDADERTVRDAPPLPMRIAGLEVDPIGAAIRIRDQLVGQPAALSDTDRADLKVLVDATAPGRLDWLPDVVPARETLAQIIAWALHAAALTPGYRDLVDAAARRWSTATDAARTLWAYSGGDPGLVLPRRDDEPPGAMGRPSREPAVTVPVARVRALPRPLRRAVLAHLDALGAVVAAEDLRRHPTVWKRLGERLHPYENVAAHPAAAVAFATLRGTRAAVESALGVAMVTSCARAPRHLLLTDHFDGTASVRVRTHASLVEEALAAGDVVEAARLLTERPGELWRRLDHLLRAAGDDPAAQAAIEEAARSTAARVAPGVLASAAAQLAGRDDTTRATDAQLAATARARAAAARARASANATTESAVVGGLGDALRAAALRIRGDGPAVLREVFRSGVRTPAPAEKPTEDDAAEAAGIVGGRPGPGMPRRVFFPRGSVATTWTEPERRPTLPTAAITGVRDLVDNELATRAARLGRYDVAVLDAALAEVPAPMRERAASTQLAGWPRGSVRALPDAEVLRFFLHWEEPDATRVDLDLSCVFFDQDWQRVGHCDYTQLRFAGDGAIHSGDLTSAPAPLGATEYLDLHLTRLVEHGVRYAAPTLLSYNAVPFENLTEAIAGVMLPLRGGEQFDGSRVAQRFDLRGNARMLLPMVVDLRTRRLLWTDLTLNGRGDNHSVGRHGDQLARAAADQWEHFFGGHRPTILDLLAWHAVGRADRILVGHADNTYTEVPADAGAIRAAAVAETGETRQLPDLTGRTVLAGVVDPETLDRLVPRLGGTAPVASGSTVVTVTGTPDTYWTVLRAADLLGQLGAG</sequence>
<dbReference type="Gene3D" id="2.60.60.30">
    <property type="entry name" value="sav2460 like domains"/>
    <property type="match status" value="1"/>
</dbReference>
<evidence type="ECO:0000313" key="3">
    <source>
        <dbReference type="EMBL" id="TWG19682.1"/>
    </source>
</evidence>
<dbReference type="InterPro" id="IPR013083">
    <property type="entry name" value="Znf_RING/FYVE/PHD"/>
</dbReference>
<evidence type="ECO:0000313" key="4">
    <source>
        <dbReference type="Proteomes" id="UP000317685"/>
    </source>
</evidence>
<dbReference type="PANTHER" id="PTHR32097:SF18">
    <property type="entry name" value="RING-TYPE DOMAIN-CONTAINING PROTEIN"/>
    <property type="match status" value="1"/>
</dbReference>
<dbReference type="PANTHER" id="PTHR32097">
    <property type="entry name" value="CAMP-BINDING PROTEIN 1-RELATED"/>
    <property type="match status" value="1"/>
</dbReference>
<accession>A0A561W741</accession>
<evidence type="ECO:0000259" key="2">
    <source>
        <dbReference type="PROSITE" id="PS50089"/>
    </source>
</evidence>
<dbReference type="NCBIfam" id="NF041916">
    <property type="entry name" value="RING_SCO0854"/>
    <property type="match status" value="1"/>
</dbReference>
<feature type="region of interest" description="Disordered" evidence="1">
    <location>
        <begin position="581"/>
        <end position="610"/>
    </location>
</feature>
<proteinExistence type="predicted"/>
<dbReference type="InterPro" id="IPR051324">
    <property type="entry name" value="Stress/Tellurium_Resist"/>
</dbReference>
<comment type="caution">
    <text evidence="3">The sequence shown here is derived from an EMBL/GenBank/DDBJ whole genome shotgun (WGS) entry which is preliminary data.</text>
</comment>
<feature type="domain" description="RING-type" evidence="2">
    <location>
        <begin position="116"/>
        <end position="151"/>
    </location>
</feature>
<feature type="region of interest" description="Disordered" evidence="1">
    <location>
        <begin position="307"/>
        <end position="326"/>
    </location>
</feature>
<dbReference type="OrthoDB" id="415622at2"/>
<protein>
    <submittedName>
        <fullName evidence="3">RING finger family protein</fullName>
    </submittedName>
</protein>
<name>A0A561W741_9ACTN</name>
<dbReference type="InterPro" id="IPR001841">
    <property type="entry name" value="Znf_RING"/>
</dbReference>
<gene>
    <name evidence="3" type="ORF">FHU34_115066</name>
</gene>
<dbReference type="GeneID" id="300130527"/>
<dbReference type="EMBL" id="VIWZ01000001">
    <property type="protein sequence ID" value="TWG19682.1"/>
    <property type="molecule type" value="Genomic_DNA"/>
</dbReference>
<organism evidence="3 4">
    <name type="scientific">Micromonospora taraxaci</name>
    <dbReference type="NCBI Taxonomy" id="1316803"/>
    <lineage>
        <taxon>Bacteria</taxon>
        <taxon>Bacillati</taxon>
        <taxon>Actinomycetota</taxon>
        <taxon>Actinomycetes</taxon>
        <taxon>Micromonosporales</taxon>
        <taxon>Micromonosporaceae</taxon>
        <taxon>Micromonospora</taxon>
    </lineage>
</organism>
<dbReference type="InterPro" id="IPR003325">
    <property type="entry name" value="TerD"/>
</dbReference>
<feature type="region of interest" description="Disordered" evidence="1">
    <location>
        <begin position="166"/>
        <end position="190"/>
    </location>
</feature>
<dbReference type="Proteomes" id="UP000317685">
    <property type="component" value="Unassembled WGS sequence"/>
</dbReference>
<dbReference type="Pfam" id="PF14447">
    <property type="entry name" value="Prok-RING_4"/>
    <property type="match status" value="1"/>
</dbReference>
<reference evidence="3 4" key="1">
    <citation type="submission" date="2019-06" db="EMBL/GenBank/DDBJ databases">
        <title>Sequencing the genomes of 1000 actinobacteria strains.</title>
        <authorList>
            <person name="Klenk H.-P."/>
        </authorList>
    </citation>
    <scope>NUCLEOTIDE SEQUENCE [LARGE SCALE GENOMIC DNA]</scope>
    <source>
        <strain evidence="3 4">DSM 45885</strain>
    </source>
</reference>
<dbReference type="Gene3D" id="3.30.40.10">
    <property type="entry name" value="Zinc/RING finger domain, C3HC4 (zinc finger)"/>
    <property type="match status" value="1"/>
</dbReference>
<dbReference type="CDD" id="cd06974">
    <property type="entry name" value="TerD_like"/>
    <property type="match status" value="1"/>
</dbReference>
<keyword evidence="4" id="KW-1185">Reference proteome</keyword>
<dbReference type="PROSITE" id="PS50089">
    <property type="entry name" value="ZF_RING_2"/>
    <property type="match status" value="1"/>
</dbReference>
<dbReference type="RefSeq" id="WP_145784706.1">
    <property type="nucleotide sequence ID" value="NZ_VIWZ01000001.1"/>
</dbReference>
<dbReference type="AlphaFoldDB" id="A0A561W741"/>
<evidence type="ECO:0000256" key="1">
    <source>
        <dbReference type="SAM" id="MobiDB-lite"/>
    </source>
</evidence>